<dbReference type="GO" id="GO:0005886">
    <property type="term" value="C:plasma membrane"/>
    <property type="evidence" value="ECO:0007669"/>
    <property type="project" value="UniProtKB-SubCell"/>
</dbReference>
<dbReference type="PANTHER" id="PTHR43166">
    <property type="entry name" value="AMINO ACID IMPORT ATP-BINDING PROTEIN"/>
    <property type="match status" value="1"/>
</dbReference>
<dbReference type="SUPFAM" id="SSF52540">
    <property type="entry name" value="P-loop containing nucleoside triphosphate hydrolases"/>
    <property type="match status" value="1"/>
</dbReference>
<dbReference type="InterPro" id="IPR050086">
    <property type="entry name" value="MetN_ABC_transporter-like"/>
</dbReference>
<evidence type="ECO:0000259" key="9">
    <source>
        <dbReference type="PROSITE" id="PS50893"/>
    </source>
</evidence>
<reference evidence="10 11" key="1">
    <citation type="submission" date="2017-09" db="EMBL/GenBank/DDBJ databases">
        <title>Comparative genomics of rhizobia isolated from Phaseolus vulgaris in China.</title>
        <authorList>
            <person name="Tong W."/>
        </authorList>
    </citation>
    <scope>NUCLEOTIDE SEQUENCE [LARGE SCALE GENOMIC DNA]</scope>
    <source>
        <strain evidence="10 11">L101</strain>
    </source>
</reference>
<dbReference type="GO" id="GO:0005524">
    <property type="term" value="F:ATP binding"/>
    <property type="evidence" value="ECO:0007669"/>
    <property type="project" value="UniProtKB-KW"/>
</dbReference>
<gene>
    <name evidence="10" type="ORF">CPT34_08175</name>
</gene>
<dbReference type="PROSITE" id="PS50893">
    <property type="entry name" value="ABC_TRANSPORTER_2"/>
    <property type="match status" value="1"/>
</dbReference>
<dbReference type="PANTHER" id="PTHR43166:SF9">
    <property type="entry name" value="GLUTAMATE_ASPARTATE IMPORT ATP-BINDING PROTEIN GLTL"/>
    <property type="match status" value="1"/>
</dbReference>
<keyword evidence="4" id="KW-1003">Cell membrane</keyword>
<name>A0A2A5KXV1_9HYPH</name>
<dbReference type="InterPro" id="IPR030679">
    <property type="entry name" value="ABC_ATPase_HisP-typ"/>
</dbReference>
<dbReference type="SMART" id="SM00382">
    <property type="entry name" value="AAA"/>
    <property type="match status" value="1"/>
</dbReference>
<accession>A0A2A5KXV1</accession>
<comment type="caution">
    <text evidence="10">The sequence shown here is derived from an EMBL/GenBank/DDBJ whole genome shotgun (WGS) entry which is preliminary data.</text>
</comment>
<dbReference type="RefSeq" id="WP_096762502.1">
    <property type="nucleotide sequence ID" value="NZ_NXDM01000005.1"/>
</dbReference>
<dbReference type="GO" id="GO:0016887">
    <property type="term" value="F:ATP hydrolysis activity"/>
    <property type="evidence" value="ECO:0007669"/>
    <property type="project" value="InterPro"/>
</dbReference>
<dbReference type="InterPro" id="IPR003593">
    <property type="entry name" value="AAA+_ATPase"/>
</dbReference>
<keyword evidence="6 10" id="KW-0067">ATP-binding</keyword>
<evidence type="ECO:0000313" key="10">
    <source>
        <dbReference type="EMBL" id="PCK81767.1"/>
    </source>
</evidence>
<dbReference type="InterPro" id="IPR027417">
    <property type="entry name" value="P-loop_NTPase"/>
</dbReference>
<feature type="domain" description="ABC transporter" evidence="9">
    <location>
        <begin position="6"/>
        <end position="250"/>
    </location>
</feature>
<evidence type="ECO:0000256" key="4">
    <source>
        <dbReference type="ARBA" id="ARBA00022475"/>
    </source>
</evidence>
<sequence length="256" mass="28239">MAKTILDIKGLRKTYGIHEVLKGVDCAVREGEVISIIGSSGSGKTTLLRCVNMLEEFQGGTISLDGEEIGYRVGGATRRRKSEKEIARQRALTGMAFQQFNLFPHMSAAQNVMLGLVKVKKMTKPEARAIAEKWLDRVGLSARANHYPGQLSGGQQQRVAIARAIAMSPRLMLFDEVTSALDPELVGEVLQVIKGLAADGMTMLLVTHEMRFAYEVSSRVIFMNQGVICEEGDPKEMFVRPKTERLAEFLKTSSFS</sequence>
<evidence type="ECO:0000256" key="6">
    <source>
        <dbReference type="ARBA" id="ARBA00022840"/>
    </source>
</evidence>
<dbReference type="Gene3D" id="3.40.50.300">
    <property type="entry name" value="P-loop containing nucleotide triphosphate hydrolases"/>
    <property type="match status" value="1"/>
</dbReference>
<keyword evidence="5" id="KW-0547">Nucleotide-binding</keyword>
<evidence type="ECO:0000256" key="5">
    <source>
        <dbReference type="ARBA" id="ARBA00022741"/>
    </source>
</evidence>
<protein>
    <submittedName>
        <fullName evidence="10">ATP-binding protein</fullName>
    </submittedName>
</protein>
<dbReference type="FunFam" id="3.40.50.300:FF:000020">
    <property type="entry name" value="Amino acid ABC transporter ATP-binding component"/>
    <property type="match status" value="1"/>
</dbReference>
<dbReference type="GO" id="GO:0015424">
    <property type="term" value="F:ABC-type amino acid transporter activity"/>
    <property type="evidence" value="ECO:0007669"/>
    <property type="project" value="InterPro"/>
</dbReference>
<dbReference type="AlphaFoldDB" id="A0A2A5KXV1"/>
<dbReference type="PROSITE" id="PS00211">
    <property type="entry name" value="ABC_TRANSPORTER_1"/>
    <property type="match status" value="1"/>
</dbReference>
<evidence type="ECO:0000256" key="1">
    <source>
        <dbReference type="ARBA" id="ARBA00004202"/>
    </source>
</evidence>
<organism evidence="10 11">
    <name type="scientific">Rhizobium sophoriradicis</name>
    <dbReference type="NCBI Taxonomy" id="1535245"/>
    <lineage>
        <taxon>Bacteria</taxon>
        <taxon>Pseudomonadati</taxon>
        <taxon>Pseudomonadota</taxon>
        <taxon>Alphaproteobacteria</taxon>
        <taxon>Hyphomicrobiales</taxon>
        <taxon>Rhizobiaceae</taxon>
        <taxon>Rhizobium/Agrobacterium group</taxon>
        <taxon>Rhizobium</taxon>
    </lineage>
</organism>
<dbReference type="InterPro" id="IPR003439">
    <property type="entry name" value="ABC_transporter-like_ATP-bd"/>
</dbReference>
<keyword evidence="11" id="KW-1185">Reference proteome</keyword>
<comment type="subcellular location">
    <subcellularLocation>
        <location evidence="1">Cell membrane</location>
        <topology evidence="1">Peripheral membrane protein</topology>
    </subcellularLocation>
</comment>
<evidence type="ECO:0000256" key="3">
    <source>
        <dbReference type="ARBA" id="ARBA00022448"/>
    </source>
</evidence>
<keyword evidence="8" id="KW-0472">Membrane</keyword>
<evidence type="ECO:0000313" key="11">
    <source>
        <dbReference type="Proteomes" id="UP000218807"/>
    </source>
</evidence>
<dbReference type="InterPro" id="IPR017871">
    <property type="entry name" value="ABC_transporter-like_CS"/>
</dbReference>
<evidence type="ECO:0000256" key="8">
    <source>
        <dbReference type="ARBA" id="ARBA00023136"/>
    </source>
</evidence>
<proteinExistence type="inferred from homology"/>
<keyword evidence="7" id="KW-0029">Amino-acid transport</keyword>
<dbReference type="EMBL" id="NXDM01000005">
    <property type="protein sequence ID" value="PCK81767.1"/>
    <property type="molecule type" value="Genomic_DNA"/>
</dbReference>
<dbReference type="PIRSF" id="PIRSF039085">
    <property type="entry name" value="ABC_ATPase_HisP"/>
    <property type="match status" value="1"/>
</dbReference>
<evidence type="ECO:0000256" key="7">
    <source>
        <dbReference type="ARBA" id="ARBA00022970"/>
    </source>
</evidence>
<dbReference type="Pfam" id="PF00005">
    <property type="entry name" value="ABC_tran"/>
    <property type="match status" value="1"/>
</dbReference>
<evidence type="ECO:0000256" key="2">
    <source>
        <dbReference type="ARBA" id="ARBA00005417"/>
    </source>
</evidence>
<dbReference type="Proteomes" id="UP000218807">
    <property type="component" value="Unassembled WGS sequence"/>
</dbReference>
<comment type="similarity">
    <text evidence="2">Belongs to the ABC transporter superfamily.</text>
</comment>
<keyword evidence="3" id="KW-0813">Transport</keyword>